<sequence>MTPPRTCPALLSAASVVFEGRADRCGQTVDVHRVSGGLVFRQFAPQLLPINVRYFEIDDHVIPSLCYVSLGQCQPGREGRVERIARANIGDLPTAKPKREQLLVRNNLCRKQSSSSDNCVPAVFREMGPFSNHSDGQHHGGIFNFDFSTDGRVLVAACEKRSFLVFDPFNGKLVQTKNGAHMNCVNCVKFLDTRTFATCSDDNTVALWDLRFLGSKVRSLHGHSYWVKNIEYAASRGLLVTSGFDGTIYTWDINNYSNEDGCRRVFYTDGLMRSKLTHDDSKLVVATADGYLIIIHNLDLEHLDTDTADFKLHFTESMQETGTSIIDSNIKRMFERSRNRVELLSDFPKGDKALVITSLQVHPQGWCVSSRNTSSDESSEWTCVHDISEDPQSPSFLSNTRRSRRHLTPMSAPERQQPERVDRGRPGQVEQDVSLVHERLVEPQQSEESGVQTM</sequence>
<dbReference type="PANTHER" id="PTHR14588:SF2">
    <property type="entry name" value="DDB1- AND CUL4-ASSOCIATED FACTOR 10"/>
    <property type="match status" value="1"/>
</dbReference>
<dbReference type="Gene3D" id="2.130.10.10">
    <property type="entry name" value="YVTN repeat-like/Quinoprotein amine dehydrogenase"/>
    <property type="match status" value="1"/>
</dbReference>
<dbReference type="EMBL" id="PZQS01000005">
    <property type="protein sequence ID" value="PVD30103.1"/>
    <property type="molecule type" value="Genomic_DNA"/>
</dbReference>
<feature type="repeat" description="WD" evidence="4">
    <location>
        <begin position="220"/>
        <end position="255"/>
    </location>
</feature>
<evidence type="ECO:0000256" key="2">
    <source>
        <dbReference type="ARBA" id="ARBA00022574"/>
    </source>
</evidence>
<dbReference type="OrthoDB" id="20669at2759"/>
<evidence type="ECO:0000256" key="1">
    <source>
        <dbReference type="ARBA" id="ARBA00005903"/>
    </source>
</evidence>
<dbReference type="PROSITE" id="PS50082">
    <property type="entry name" value="WD_REPEATS_2"/>
    <property type="match status" value="2"/>
</dbReference>
<evidence type="ECO:0000313" key="7">
    <source>
        <dbReference type="Proteomes" id="UP000245119"/>
    </source>
</evidence>
<feature type="compositionally biased region" description="Basic and acidic residues" evidence="5">
    <location>
        <begin position="416"/>
        <end position="425"/>
    </location>
</feature>
<feature type="repeat" description="WD" evidence="4">
    <location>
        <begin position="178"/>
        <end position="211"/>
    </location>
</feature>
<comment type="caution">
    <text evidence="6">The sequence shown here is derived from an EMBL/GenBank/DDBJ whole genome shotgun (WGS) entry which is preliminary data.</text>
</comment>
<feature type="compositionally biased region" description="Polar residues" evidence="5">
    <location>
        <begin position="443"/>
        <end position="454"/>
    </location>
</feature>
<evidence type="ECO:0000256" key="4">
    <source>
        <dbReference type="PROSITE-ProRule" id="PRU00221"/>
    </source>
</evidence>
<protein>
    <submittedName>
        <fullName evidence="6">Uncharacterized protein</fullName>
    </submittedName>
</protein>
<dbReference type="InterPro" id="IPR039085">
    <property type="entry name" value="DCA10"/>
</dbReference>
<keyword evidence="2 4" id="KW-0853">WD repeat</keyword>
<dbReference type="Pfam" id="PF00400">
    <property type="entry name" value="WD40"/>
    <property type="match status" value="2"/>
</dbReference>
<evidence type="ECO:0000256" key="5">
    <source>
        <dbReference type="SAM" id="MobiDB-lite"/>
    </source>
</evidence>
<dbReference type="InterPro" id="IPR015943">
    <property type="entry name" value="WD40/YVTN_repeat-like_dom_sf"/>
</dbReference>
<dbReference type="SUPFAM" id="SSF50978">
    <property type="entry name" value="WD40 repeat-like"/>
    <property type="match status" value="1"/>
</dbReference>
<dbReference type="InterPro" id="IPR036322">
    <property type="entry name" value="WD40_repeat_dom_sf"/>
</dbReference>
<dbReference type="PANTHER" id="PTHR14588">
    <property type="entry name" value="DDB1- AND CUL4-ASSOCIATED FACTOR 10"/>
    <property type="match status" value="1"/>
</dbReference>
<name>A0A2T7P9L2_POMCA</name>
<dbReference type="AlphaFoldDB" id="A0A2T7P9L2"/>
<keyword evidence="3" id="KW-0677">Repeat</keyword>
<keyword evidence="7" id="KW-1185">Reference proteome</keyword>
<dbReference type="InterPro" id="IPR001680">
    <property type="entry name" value="WD40_rpt"/>
</dbReference>
<reference evidence="6 7" key="1">
    <citation type="submission" date="2018-04" db="EMBL/GenBank/DDBJ databases">
        <title>The genome of golden apple snail Pomacea canaliculata provides insight into stress tolerance and invasive adaptation.</title>
        <authorList>
            <person name="Liu C."/>
            <person name="Liu B."/>
            <person name="Ren Y."/>
            <person name="Zhang Y."/>
            <person name="Wang H."/>
            <person name="Li S."/>
            <person name="Jiang F."/>
            <person name="Yin L."/>
            <person name="Zhang G."/>
            <person name="Qian W."/>
            <person name="Fan W."/>
        </authorList>
    </citation>
    <scope>NUCLEOTIDE SEQUENCE [LARGE SCALE GENOMIC DNA]</scope>
    <source>
        <strain evidence="6">SZHN2017</strain>
        <tissue evidence="6">Muscle</tissue>
    </source>
</reference>
<evidence type="ECO:0000313" key="6">
    <source>
        <dbReference type="EMBL" id="PVD30103.1"/>
    </source>
</evidence>
<dbReference type="Proteomes" id="UP000245119">
    <property type="component" value="Linkage Group LG5"/>
</dbReference>
<dbReference type="SMART" id="SM00320">
    <property type="entry name" value="WD40"/>
    <property type="match status" value="4"/>
</dbReference>
<organism evidence="6 7">
    <name type="scientific">Pomacea canaliculata</name>
    <name type="common">Golden apple snail</name>
    <dbReference type="NCBI Taxonomy" id="400727"/>
    <lineage>
        <taxon>Eukaryota</taxon>
        <taxon>Metazoa</taxon>
        <taxon>Spiralia</taxon>
        <taxon>Lophotrochozoa</taxon>
        <taxon>Mollusca</taxon>
        <taxon>Gastropoda</taxon>
        <taxon>Caenogastropoda</taxon>
        <taxon>Architaenioglossa</taxon>
        <taxon>Ampullarioidea</taxon>
        <taxon>Ampullariidae</taxon>
        <taxon>Pomacea</taxon>
    </lineage>
</organism>
<dbReference type="InterPro" id="IPR019775">
    <property type="entry name" value="WD40_repeat_CS"/>
</dbReference>
<feature type="region of interest" description="Disordered" evidence="5">
    <location>
        <begin position="382"/>
        <end position="454"/>
    </location>
</feature>
<gene>
    <name evidence="6" type="ORF">C0Q70_09365</name>
</gene>
<dbReference type="STRING" id="400727.A0A2T7P9L2"/>
<comment type="similarity">
    <text evidence="1">Belongs to the WD repeat DCAF10 family.</text>
</comment>
<evidence type="ECO:0000256" key="3">
    <source>
        <dbReference type="ARBA" id="ARBA00022737"/>
    </source>
</evidence>
<dbReference type="PROSITE" id="PS00678">
    <property type="entry name" value="WD_REPEATS_1"/>
    <property type="match status" value="1"/>
</dbReference>
<accession>A0A2T7P9L2</accession>
<dbReference type="GO" id="GO:0080008">
    <property type="term" value="C:Cul4-RING E3 ubiquitin ligase complex"/>
    <property type="evidence" value="ECO:0007669"/>
    <property type="project" value="TreeGrafter"/>
</dbReference>
<feature type="compositionally biased region" description="Polar residues" evidence="5">
    <location>
        <begin position="390"/>
        <end position="400"/>
    </location>
</feature>
<dbReference type="PROSITE" id="PS50294">
    <property type="entry name" value="WD_REPEATS_REGION"/>
    <property type="match status" value="1"/>
</dbReference>
<proteinExistence type="inferred from homology"/>